<keyword evidence="4" id="KW-1185">Reference proteome</keyword>
<gene>
    <name evidence="3" type="ORF">QBC37DRAFT_64704</name>
</gene>
<reference evidence="3" key="2">
    <citation type="submission" date="2023-05" db="EMBL/GenBank/DDBJ databases">
        <authorList>
            <consortium name="Lawrence Berkeley National Laboratory"/>
            <person name="Steindorff A."/>
            <person name="Hensen N."/>
            <person name="Bonometti L."/>
            <person name="Westerberg I."/>
            <person name="Brannstrom I.O."/>
            <person name="Guillou S."/>
            <person name="Cros-Aarteil S."/>
            <person name="Calhoun S."/>
            <person name="Haridas S."/>
            <person name="Kuo A."/>
            <person name="Mondo S."/>
            <person name="Pangilinan J."/>
            <person name="Riley R."/>
            <person name="Labutti K."/>
            <person name="Andreopoulos B."/>
            <person name="Lipzen A."/>
            <person name="Chen C."/>
            <person name="Yanf M."/>
            <person name="Daum C."/>
            <person name="Ng V."/>
            <person name="Clum A."/>
            <person name="Ohm R."/>
            <person name="Martin F."/>
            <person name="Silar P."/>
            <person name="Natvig D."/>
            <person name="Lalanne C."/>
            <person name="Gautier V."/>
            <person name="Ament-Velasquez S.L."/>
            <person name="Kruys A."/>
            <person name="Hutchinson M.I."/>
            <person name="Powell A.J."/>
            <person name="Barry K."/>
            <person name="Miller A.N."/>
            <person name="Grigoriev I.V."/>
            <person name="Debuchy R."/>
            <person name="Gladieux P."/>
            <person name="Thoren M.H."/>
            <person name="Johannesson H."/>
        </authorList>
    </citation>
    <scope>NUCLEOTIDE SEQUENCE</scope>
    <source>
        <strain evidence="3">PSN293</strain>
    </source>
</reference>
<name>A0AAN6XY56_9PEZI</name>
<reference evidence="3" key="1">
    <citation type="journal article" date="2023" name="Mol. Phylogenet. Evol.">
        <title>Genome-scale phylogeny and comparative genomics of the fungal order Sordariales.</title>
        <authorList>
            <person name="Hensen N."/>
            <person name="Bonometti L."/>
            <person name="Westerberg I."/>
            <person name="Brannstrom I.O."/>
            <person name="Guillou S."/>
            <person name="Cros-Aarteil S."/>
            <person name="Calhoun S."/>
            <person name="Haridas S."/>
            <person name="Kuo A."/>
            <person name="Mondo S."/>
            <person name="Pangilinan J."/>
            <person name="Riley R."/>
            <person name="LaButti K."/>
            <person name="Andreopoulos B."/>
            <person name="Lipzen A."/>
            <person name="Chen C."/>
            <person name="Yan M."/>
            <person name="Daum C."/>
            <person name="Ng V."/>
            <person name="Clum A."/>
            <person name="Steindorff A."/>
            <person name="Ohm R.A."/>
            <person name="Martin F."/>
            <person name="Silar P."/>
            <person name="Natvig D.O."/>
            <person name="Lalanne C."/>
            <person name="Gautier V."/>
            <person name="Ament-Velasquez S.L."/>
            <person name="Kruys A."/>
            <person name="Hutchinson M.I."/>
            <person name="Powell A.J."/>
            <person name="Barry K."/>
            <person name="Miller A.N."/>
            <person name="Grigoriev I.V."/>
            <person name="Debuchy R."/>
            <person name="Gladieux P."/>
            <person name="Hiltunen Thoren M."/>
            <person name="Johannesson H."/>
        </authorList>
    </citation>
    <scope>NUCLEOTIDE SEQUENCE</scope>
    <source>
        <strain evidence="3">PSN293</strain>
    </source>
</reference>
<accession>A0AAN6XY56</accession>
<feature type="compositionally biased region" description="Basic residues" evidence="1">
    <location>
        <begin position="93"/>
        <end position="104"/>
    </location>
</feature>
<dbReference type="EMBL" id="MU858226">
    <property type="protein sequence ID" value="KAK4208844.1"/>
    <property type="molecule type" value="Genomic_DNA"/>
</dbReference>
<proteinExistence type="predicted"/>
<keyword evidence="2" id="KW-1133">Transmembrane helix</keyword>
<evidence type="ECO:0000256" key="2">
    <source>
        <dbReference type="SAM" id="Phobius"/>
    </source>
</evidence>
<keyword evidence="2" id="KW-0472">Membrane</keyword>
<feature type="region of interest" description="Disordered" evidence="1">
    <location>
        <begin position="70"/>
        <end position="121"/>
    </location>
</feature>
<evidence type="ECO:0000313" key="3">
    <source>
        <dbReference type="EMBL" id="KAK4208844.1"/>
    </source>
</evidence>
<evidence type="ECO:0000313" key="4">
    <source>
        <dbReference type="Proteomes" id="UP001301769"/>
    </source>
</evidence>
<feature type="compositionally biased region" description="Polar residues" evidence="1">
    <location>
        <begin position="107"/>
        <end position="118"/>
    </location>
</feature>
<comment type="caution">
    <text evidence="3">The sequence shown here is derived from an EMBL/GenBank/DDBJ whole genome shotgun (WGS) entry which is preliminary data.</text>
</comment>
<protein>
    <submittedName>
        <fullName evidence="3">Uncharacterized protein</fullName>
    </submittedName>
</protein>
<dbReference type="Proteomes" id="UP001301769">
    <property type="component" value="Unassembled WGS sequence"/>
</dbReference>
<keyword evidence="2" id="KW-0812">Transmembrane</keyword>
<sequence length="478" mass="52846">MRFESTAEHDIWGDCADAIDCQGDNRSVTTDDLPTGLLTPTSTITSGAGYRSFTTGATVDCSGLASLSSHRSESESDDLASTASSHTSEPRSRRSRNHDRRRPRTSNASTRDTASENNLEPRPRTFQRNLCLLGLIPVGLFLLVAVAGYIVSTWAESNNNTKSNEAIDCFLSSQEDWMNVNDLVTKYDYLPTVVKQGESEMVGLMVAIKHSHLRGRDRLVSQMDRFATVSSSISSHANKWNALAGSNIDRVQNMNYHALRALEAVQRSSSWPVIPAPSPGESGIISHIQSAAHGITSAMADAHKQRVTRLHEVIGHEADQIADGLGQLRVTGTQLVGEFRQAVFIMQNIADIAHNEAFIADGDRDELKTSFWQWFGLYSESIANLGTHIEYLQGMAGHIMVGHNAMSEILTEIEGLDESFKILQTALKEANFEKSEYTAQQLDRIQSSIRRLDGMRQSSRARAQAGRYETVRRRIEGF</sequence>
<feature type="transmembrane region" description="Helical" evidence="2">
    <location>
        <begin position="130"/>
        <end position="151"/>
    </location>
</feature>
<organism evidence="3 4">
    <name type="scientific">Rhypophila decipiens</name>
    <dbReference type="NCBI Taxonomy" id="261697"/>
    <lineage>
        <taxon>Eukaryota</taxon>
        <taxon>Fungi</taxon>
        <taxon>Dikarya</taxon>
        <taxon>Ascomycota</taxon>
        <taxon>Pezizomycotina</taxon>
        <taxon>Sordariomycetes</taxon>
        <taxon>Sordariomycetidae</taxon>
        <taxon>Sordariales</taxon>
        <taxon>Naviculisporaceae</taxon>
        <taxon>Rhypophila</taxon>
    </lineage>
</organism>
<evidence type="ECO:0000256" key="1">
    <source>
        <dbReference type="SAM" id="MobiDB-lite"/>
    </source>
</evidence>
<dbReference type="AlphaFoldDB" id="A0AAN6XY56"/>